<dbReference type="PANTHER" id="PTHR45527:SF1">
    <property type="entry name" value="FATTY ACID SYNTHASE"/>
    <property type="match status" value="1"/>
</dbReference>
<organism evidence="2 3">
    <name type="scientific">Streptomyces boluensis</name>
    <dbReference type="NCBI Taxonomy" id="1775135"/>
    <lineage>
        <taxon>Bacteria</taxon>
        <taxon>Bacillati</taxon>
        <taxon>Actinomycetota</taxon>
        <taxon>Actinomycetes</taxon>
        <taxon>Kitasatosporales</taxon>
        <taxon>Streptomycetaceae</taxon>
        <taxon>Streptomyces</taxon>
    </lineage>
</organism>
<dbReference type="RefSeq" id="WP_161692830.1">
    <property type="nucleotide sequence ID" value="NZ_JAAAHS010000002.1"/>
</dbReference>
<comment type="caution">
    <text evidence="2">The sequence shown here is derived from an EMBL/GenBank/DDBJ whole genome shotgun (WGS) entry which is preliminary data.</text>
</comment>
<dbReference type="GO" id="GO:0008610">
    <property type="term" value="P:lipid biosynthetic process"/>
    <property type="evidence" value="ECO:0007669"/>
    <property type="project" value="UniProtKB-ARBA"/>
</dbReference>
<dbReference type="OrthoDB" id="2472181at2"/>
<gene>
    <name evidence="2" type="ORF">GUY60_00590</name>
</gene>
<dbReference type="GO" id="GO:0005737">
    <property type="term" value="C:cytoplasm"/>
    <property type="evidence" value="ECO:0007669"/>
    <property type="project" value="TreeGrafter"/>
</dbReference>
<evidence type="ECO:0000313" key="3">
    <source>
        <dbReference type="Proteomes" id="UP000598297"/>
    </source>
</evidence>
<evidence type="ECO:0000259" key="1">
    <source>
        <dbReference type="Pfam" id="PF00668"/>
    </source>
</evidence>
<dbReference type="Gene3D" id="3.30.559.10">
    <property type="entry name" value="Chloramphenicol acetyltransferase-like domain"/>
    <property type="match status" value="1"/>
</dbReference>
<dbReference type="GO" id="GO:0003824">
    <property type="term" value="F:catalytic activity"/>
    <property type="evidence" value="ECO:0007669"/>
    <property type="project" value="InterPro"/>
</dbReference>
<dbReference type="GO" id="GO:0031177">
    <property type="term" value="F:phosphopantetheine binding"/>
    <property type="evidence" value="ECO:0007669"/>
    <property type="project" value="TreeGrafter"/>
</dbReference>
<dbReference type="Proteomes" id="UP000598297">
    <property type="component" value="Unassembled WGS sequence"/>
</dbReference>
<name>A0A964UJS4_9ACTN</name>
<dbReference type="SUPFAM" id="SSF52777">
    <property type="entry name" value="CoA-dependent acyltransferases"/>
    <property type="match status" value="2"/>
</dbReference>
<sequence>MTTTSEPQQATAALSLQQQFLCMFAQGFETGPFGPHYTEVFAWRVQGRVDVQAMRVALADVVERHEALRTVVDLENGGAQSVLPAVQPELQLVDLDESPGADRDRRAEELMIEAETRSFPADQVPLLRAVLGRFDEQDSVLVLCAHHSAADVWSIQLILQDLAECYAARAAGNEPQLPEATQYRDYVAAQQEEAGGPAVAASREYWRETLRGAKILVAPVHPTGQSPATSYHRFTTDAQLTAEVSRLAKETRSSPFMVLLAAFTVFMNRRTQATDIVVPTFTPGREHRFQSTVGSFFNFTPLRVNLEGCRTFRDVVARSRKACIGAFSHELPLLHILAEAPELMSSAGPDAVPTLFQAVQPPYLMQGNRIGDLEYTAIWRRVIPQPLGSDTPDGMIWSMHLSDTEVVGGLSFSRHLFEQAEVKDQAAEFLQVIGELVADADTAI</sequence>
<accession>A0A964UJS4</accession>
<reference evidence="2" key="1">
    <citation type="submission" date="2020-01" db="EMBL/GenBank/DDBJ databases">
        <title>Whole-genome analyses of novel actinobacteria.</title>
        <authorList>
            <person name="Sahin N."/>
        </authorList>
    </citation>
    <scope>NUCLEOTIDE SEQUENCE</scope>
    <source>
        <strain evidence="2">YC537</strain>
    </source>
</reference>
<dbReference type="Gene3D" id="3.30.559.30">
    <property type="entry name" value="Nonribosomal peptide synthetase, condensation domain"/>
    <property type="match status" value="1"/>
</dbReference>
<dbReference type="Pfam" id="PF00668">
    <property type="entry name" value="Condensation"/>
    <property type="match status" value="1"/>
</dbReference>
<dbReference type="GO" id="GO:0043041">
    <property type="term" value="P:amino acid activation for nonribosomal peptide biosynthetic process"/>
    <property type="evidence" value="ECO:0007669"/>
    <property type="project" value="TreeGrafter"/>
</dbReference>
<proteinExistence type="predicted"/>
<protein>
    <submittedName>
        <fullName evidence="2">Condensation protein</fullName>
    </submittedName>
</protein>
<dbReference type="InterPro" id="IPR001242">
    <property type="entry name" value="Condensation_dom"/>
</dbReference>
<dbReference type="PANTHER" id="PTHR45527">
    <property type="entry name" value="NONRIBOSOMAL PEPTIDE SYNTHETASE"/>
    <property type="match status" value="1"/>
</dbReference>
<dbReference type="InterPro" id="IPR023213">
    <property type="entry name" value="CAT-like_dom_sf"/>
</dbReference>
<keyword evidence="3" id="KW-1185">Reference proteome</keyword>
<dbReference type="GO" id="GO:0044550">
    <property type="term" value="P:secondary metabolite biosynthetic process"/>
    <property type="evidence" value="ECO:0007669"/>
    <property type="project" value="TreeGrafter"/>
</dbReference>
<evidence type="ECO:0000313" key="2">
    <source>
        <dbReference type="EMBL" id="NBE49947.1"/>
    </source>
</evidence>
<feature type="domain" description="Condensation" evidence="1">
    <location>
        <begin position="10"/>
        <end position="330"/>
    </location>
</feature>
<dbReference type="EMBL" id="JAAAHS010000002">
    <property type="protein sequence ID" value="NBE49947.1"/>
    <property type="molecule type" value="Genomic_DNA"/>
</dbReference>
<dbReference type="AlphaFoldDB" id="A0A964UJS4"/>